<comment type="caution">
    <text evidence="2">The sequence shown here is derived from an EMBL/GenBank/DDBJ whole genome shotgun (WGS) entry which is preliminary data.</text>
</comment>
<dbReference type="Gene3D" id="2.40.128.690">
    <property type="entry name" value="YycH protein, domain 3-like"/>
    <property type="match status" value="1"/>
</dbReference>
<dbReference type="Pfam" id="PF09648">
    <property type="entry name" value="YycI"/>
    <property type="match status" value="1"/>
</dbReference>
<protein>
    <submittedName>
        <fullName evidence="2">Regulatory protein YycI of two-component signal transduction system YycFG</fullName>
    </submittedName>
</protein>
<accession>A0ABS2Q0M5</accession>
<dbReference type="Proteomes" id="UP000808914">
    <property type="component" value="Unassembled WGS sequence"/>
</dbReference>
<evidence type="ECO:0000259" key="1">
    <source>
        <dbReference type="Pfam" id="PF09648"/>
    </source>
</evidence>
<feature type="domain" description="Regulatory protein YycH-like" evidence="1">
    <location>
        <begin position="39"/>
        <end position="270"/>
    </location>
</feature>
<dbReference type="EMBL" id="JAFBER010000009">
    <property type="protein sequence ID" value="MBM7645505.1"/>
    <property type="molecule type" value="Genomic_DNA"/>
</dbReference>
<gene>
    <name evidence="2" type="ORF">JOD45_001716</name>
</gene>
<organism evidence="2 3">
    <name type="scientific">Scopulibacillus daqui</name>
    <dbReference type="NCBI Taxonomy" id="1469162"/>
    <lineage>
        <taxon>Bacteria</taxon>
        <taxon>Bacillati</taxon>
        <taxon>Bacillota</taxon>
        <taxon>Bacilli</taxon>
        <taxon>Bacillales</taxon>
        <taxon>Sporolactobacillaceae</taxon>
        <taxon>Scopulibacillus</taxon>
    </lineage>
</organism>
<sequence length="284" mass="32998">MNWSKTKTIFIICFLLLDLFLGYQLYERQVRNENYDNLVQNSAEDILQKNNIKIDVPIPDVENKNITFLKGRSLKFVDSSGDLIDDLKTLEGSKDNPKEKITAFKNGTLIEGTLSKPVPVPKNKSEREDFLNQYIYKGSDYSYWKLDEENHMMLFVQKYEDKPVFIKDRKDINILQLLISDGKVTGYRQTYFKFKKTNQLDIINPTTAINNLWSKNVLPVSEHPKIKKIQLGYYNLVGDVNTNQPLIFVPVWYFKVKTDSGQHEYFVNAVSGSVQPTDDKQDTE</sequence>
<evidence type="ECO:0000313" key="2">
    <source>
        <dbReference type="EMBL" id="MBM7645505.1"/>
    </source>
</evidence>
<evidence type="ECO:0000313" key="3">
    <source>
        <dbReference type="Proteomes" id="UP000808914"/>
    </source>
</evidence>
<reference evidence="2 3" key="1">
    <citation type="submission" date="2021-01" db="EMBL/GenBank/DDBJ databases">
        <title>Genomic Encyclopedia of Type Strains, Phase IV (KMG-IV): sequencing the most valuable type-strain genomes for metagenomic binning, comparative biology and taxonomic classification.</title>
        <authorList>
            <person name="Goeker M."/>
        </authorList>
    </citation>
    <scope>NUCLEOTIDE SEQUENCE [LARGE SCALE GENOMIC DNA]</scope>
    <source>
        <strain evidence="2 3">DSM 28236</strain>
    </source>
</reference>
<name>A0ABS2Q0M5_9BACL</name>
<dbReference type="RefSeq" id="WP_205003440.1">
    <property type="nucleotide sequence ID" value="NZ_JAFBER010000009.1"/>
</dbReference>
<proteinExistence type="predicted"/>
<dbReference type="InterPro" id="IPR018604">
    <property type="entry name" value="YycI-like"/>
</dbReference>
<keyword evidence="3" id="KW-1185">Reference proteome</keyword>